<proteinExistence type="predicted"/>
<evidence type="ECO:0000313" key="2">
    <source>
        <dbReference type="Proteomes" id="UP001334804"/>
    </source>
</evidence>
<name>A0ABZ1E6G0_9ACTN</name>
<keyword evidence="2" id="KW-1185">Reference proteome</keyword>
<gene>
    <name evidence="1" type="ORF">OIE14_17715</name>
</gene>
<protein>
    <submittedName>
        <fullName evidence="1">Uncharacterized protein</fullName>
    </submittedName>
</protein>
<evidence type="ECO:0000313" key="1">
    <source>
        <dbReference type="EMBL" id="WSA30059.1"/>
    </source>
</evidence>
<sequence>MEIATVMASDAGDQRSGVNVSCSDSMIPLLSARKLTGTPSAMAAATLSYVVSPDDLWVGTEVLRTYADDGARRAMSDLRAFIGRCPTVVVSSGLGIGNRYRFAVAPGPQLGDDSIHVSDSMTSGSDTLEGGSVLVRIGTTLIVTHEEGNKPGGHKYLTQLAEAALRRYQTTGS</sequence>
<dbReference type="RefSeq" id="WP_326563367.1">
    <property type="nucleotide sequence ID" value="NZ_CP109071.1"/>
</dbReference>
<dbReference type="Proteomes" id="UP001334804">
    <property type="component" value="Chromosome"/>
</dbReference>
<dbReference type="EMBL" id="CP109071">
    <property type="protein sequence ID" value="WSA30059.1"/>
    <property type="molecule type" value="Genomic_DNA"/>
</dbReference>
<reference evidence="1 2" key="1">
    <citation type="submission" date="2022-10" db="EMBL/GenBank/DDBJ databases">
        <title>The complete genomes of actinobacterial strains from the NBC collection.</title>
        <authorList>
            <person name="Joergensen T.S."/>
            <person name="Alvarez Arevalo M."/>
            <person name="Sterndorff E.B."/>
            <person name="Faurdal D."/>
            <person name="Vuksanovic O."/>
            <person name="Mourched A.-S."/>
            <person name="Charusanti P."/>
            <person name="Shaw S."/>
            <person name="Blin K."/>
            <person name="Weber T."/>
        </authorList>
    </citation>
    <scope>NUCLEOTIDE SEQUENCE [LARGE SCALE GENOMIC DNA]</scope>
    <source>
        <strain evidence="1 2">NBC 01809</strain>
    </source>
</reference>
<organism evidence="1 2">
    <name type="scientific">Micromonospora peucetia</name>
    <dbReference type="NCBI Taxonomy" id="47871"/>
    <lineage>
        <taxon>Bacteria</taxon>
        <taxon>Bacillati</taxon>
        <taxon>Actinomycetota</taxon>
        <taxon>Actinomycetes</taxon>
        <taxon>Micromonosporales</taxon>
        <taxon>Micromonosporaceae</taxon>
        <taxon>Micromonospora</taxon>
    </lineage>
</organism>
<accession>A0ABZ1E6G0</accession>